<sequence>MSSVDGYYNALRQSLPTTSPITRSWKGDENYLFSPLALYFRGDDFPTEKKGEKTMIGQNGWLECTEQTDPNKNKQMPQRKTGILDGIRKIAKDVSGLHQGRRIQPAAKRPGVTHAAVSLDPREQSLLYCELEFNLTTALNLYISEELDKGHLSPDNLKKVSDEWHQKGHHKVIGFRYDLETQLDLVSLHINDFSFYGRRQGNTTEIALLLNEMKLNARNMRIRTFCQPDTTVAKHLVDSQSLFNLINASASQQIALAEIARFFKLLIK</sequence>
<accession>A0ABY2GQ05</accession>
<comment type="caution">
    <text evidence="1">The sequence shown here is derived from an EMBL/GenBank/DDBJ whole genome shotgun (WGS) entry which is preliminary data.</text>
</comment>
<evidence type="ECO:0000313" key="1">
    <source>
        <dbReference type="EMBL" id="TFA97568.1"/>
    </source>
</evidence>
<protein>
    <submittedName>
        <fullName evidence="1">Uncharacterized protein</fullName>
    </submittedName>
</protein>
<dbReference type="Proteomes" id="UP001642720">
    <property type="component" value="Unassembled WGS sequence"/>
</dbReference>
<keyword evidence="2" id="KW-1185">Reference proteome</keyword>
<evidence type="ECO:0000313" key="2">
    <source>
        <dbReference type="Proteomes" id="UP001642720"/>
    </source>
</evidence>
<dbReference type="GeneID" id="300582144"/>
<organism evidence="1 2">
    <name type="scientific">Trichoderma ghanense</name>
    <dbReference type="NCBI Taxonomy" id="65468"/>
    <lineage>
        <taxon>Eukaryota</taxon>
        <taxon>Fungi</taxon>
        <taxon>Dikarya</taxon>
        <taxon>Ascomycota</taxon>
        <taxon>Pezizomycotina</taxon>
        <taxon>Sordariomycetes</taxon>
        <taxon>Hypocreomycetidae</taxon>
        <taxon>Hypocreales</taxon>
        <taxon>Hypocreaceae</taxon>
        <taxon>Trichoderma</taxon>
    </lineage>
</organism>
<proteinExistence type="predicted"/>
<gene>
    <name evidence="1" type="ORF">CCMA1212_010658</name>
</gene>
<dbReference type="EMBL" id="PPTA01000030">
    <property type="protein sequence ID" value="TFA97568.1"/>
    <property type="molecule type" value="Genomic_DNA"/>
</dbReference>
<reference evidence="1 2" key="1">
    <citation type="submission" date="2018-01" db="EMBL/GenBank/DDBJ databases">
        <title>Genome characterization of the sugarcane-associated fungus Trichoderma ghanense CCMA-1212 and their application in lignocelulose bioconversion.</title>
        <authorList>
            <person name="Steindorff A.S."/>
            <person name="Mendes T.D."/>
            <person name="Vilela E.S.D."/>
            <person name="Rodrigues D.S."/>
            <person name="Formighieri E.F."/>
            <person name="Melo I.S."/>
            <person name="Favaro L.C.L."/>
        </authorList>
    </citation>
    <scope>NUCLEOTIDE SEQUENCE [LARGE SCALE GENOMIC DNA]</scope>
    <source>
        <strain evidence="1 2">CCMA-1212</strain>
    </source>
</reference>
<name>A0ABY2GQ05_9HYPO</name>
<dbReference type="RefSeq" id="XP_073553770.1">
    <property type="nucleotide sequence ID" value="XM_073707694.1"/>
</dbReference>